<dbReference type="Proteomes" id="UP000038045">
    <property type="component" value="Unplaced"/>
</dbReference>
<evidence type="ECO:0000313" key="2">
    <source>
        <dbReference type="WBParaSite" id="PTRK_0000422700.1"/>
    </source>
</evidence>
<accession>A0A0N4ZA19</accession>
<dbReference type="AlphaFoldDB" id="A0A0N4ZA19"/>
<keyword evidence="1" id="KW-1185">Reference proteome</keyword>
<organism evidence="1 2">
    <name type="scientific">Parastrongyloides trichosuri</name>
    <name type="common">Possum-specific nematode worm</name>
    <dbReference type="NCBI Taxonomy" id="131310"/>
    <lineage>
        <taxon>Eukaryota</taxon>
        <taxon>Metazoa</taxon>
        <taxon>Ecdysozoa</taxon>
        <taxon>Nematoda</taxon>
        <taxon>Chromadorea</taxon>
        <taxon>Rhabditida</taxon>
        <taxon>Tylenchina</taxon>
        <taxon>Panagrolaimomorpha</taxon>
        <taxon>Strongyloidoidea</taxon>
        <taxon>Strongyloididae</taxon>
        <taxon>Parastrongyloides</taxon>
    </lineage>
</organism>
<name>A0A0N4ZA19_PARTI</name>
<protein>
    <submittedName>
        <fullName evidence="2">SCP domain-containing protein</fullName>
    </submittedName>
</protein>
<sequence>MVDVINTFEKILKRFQNNYPYDLLEVAGSFSSTIEKLKEKETYLKNSEIIRDLSNLISENDVKMTMERQDCGKKSIEQPKSSVEKEAFNNDFPVGGLFPIRGDEFAEIPLSIRNKLTVEKLNSFVKIMDEMIAMRRHMEINYFKLPKHEKDMVIAWRECNNKILGDRPWLFQKDITKKIPEKDKLTFVKYGISALKNCNRIKESKAKGEAVLVFICFD</sequence>
<evidence type="ECO:0000313" key="1">
    <source>
        <dbReference type="Proteomes" id="UP000038045"/>
    </source>
</evidence>
<dbReference type="Gene3D" id="1.10.10.1890">
    <property type="entry name" value="Ska1 microtubule binding domain-like"/>
    <property type="match status" value="1"/>
</dbReference>
<dbReference type="InterPro" id="IPR042031">
    <property type="entry name" value="SKA1_MBD_sf"/>
</dbReference>
<reference evidence="2" key="1">
    <citation type="submission" date="2017-02" db="UniProtKB">
        <authorList>
            <consortium name="WormBaseParasite"/>
        </authorList>
    </citation>
    <scope>IDENTIFICATION</scope>
</reference>
<dbReference type="STRING" id="131310.A0A0N4ZA19"/>
<dbReference type="WBParaSite" id="PTRK_0000422700.1">
    <property type="protein sequence ID" value="PTRK_0000422700.1"/>
    <property type="gene ID" value="PTRK_0000422700"/>
</dbReference>
<proteinExistence type="predicted"/>